<keyword evidence="4" id="KW-1185">Reference proteome</keyword>
<dbReference type="InterPro" id="IPR023801">
    <property type="entry name" value="His_deacetylse_dom"/>
</dbReference>
<organism evidence="3 4">
    <name type="scientific">Nesterenkonia sandarakina</name>
    <dbReference type="NCBI Taxonomy" id="272918"/>
    <lineage>
        <taxon>Bacteria</taxon>
        <taxon>Bacillati</taxon>
        <taxon>Actinomycetota</taxon>
        <taxon>Actinomycetes</taxon>
        <taxon>Micrococcales</taxon>
        <taxon>Micrococcaceae</taxon>
        <taxon>Nesterenkonia</taxon>
    </lineage>
</organism>
<gene>
    <name evidence="3" type="ORF">HNR11_001689</name>
</gene>
<comment type="caution">
    <text evidence="3">The sequence shown here is derived from an EMBL/GenBank/DDBJ whole genome shotgun (WGS) entry which is preliminary data.</text>
</comment>
<reference evidence="3 4" key="1">
    <citation type="submission" date="2020-07" db="EMBL/GenBank/DDBJ databases">
        <title>Sequencing the genomes of 1000 actinobacteria strains.</title>
        <authorList>
            <person name="Klenk H.-P."/>
        </authorList>
    </citation>
    <scope>NUCLEOTIDE SEQUENCE [LARGE SCALE GENOMIC DNA]</scope>
    <source>
        <strain evidence="3 4">DSM 15664</strain>
    </source>
</reference>
<name>A0A7Z0E9J5_9MICC</name>
<dbReference type="GO" id="GO:0040029">
    <property type="term" value="P:epigenetic regulation of gene expression"/>
    <property type="evidence" value="ECO:0007669"/>
    <property type="project" value="TreeGrafter"/>
</dbReference>
<dbReference type="GO" id="GO:0005737">
    <property type="term" value="C:cytoplasm"/>
    <property type="evidence" value="ECO:0007669"/>
    <property type="project" value="TreeGrafter"/>
</dbReference>
<dbReference type="SUPFAM" id="SSF52768">
    <property type="entry name" value="Arginase/deacetylase"/>
    <property type="match status" value="1"/>
</dbReference>
<dbReference type="InterPro" id="IPR023696">
    <property type="entry name" value="Ureohydrolase_dom_sf"/>
</dbReference>
<dbReference type="CDD" id="cd09996">
    <property type="entry name" value="HDAC_classII_1"/>
    <property type="match status" value="1"/>
</dbReference>
<proteinExistence type="inferred from homology"/>
<dbReference type="Proteomes" id="UP000560069">
    <property type="component" value="Unassembled WGS sequence"/>
</dbReference>
<accession>A0A7Z0E9J5</accession>
<dbReference type="PRINTS" id="PR01270">
    <property type="entry name" value="HDASUPER"/>
</dbReference>
<evidence type="ECO:0000256" key="1">
    <source>
        <dbReference type="ARBA" id="ARBA00005947"/>
    </source>
</evidence>
<protein>
    <submittedName>
        <fullName evidence="3">Acetoin utilization deacetylase AcuC-like enzyme</fullName>
    </submittedName>
</protein>
<dbReference type="PANTHER" id="PTHR10625:SF31">
    <property type="entry name" value="HISTONE DEACETYLASE DOMAIN-CONTAINING PROTEIN"/>
    <property type="match status" value="1"/>
</dbReference>
<dbReference type="RefSeq" id="WP_179441934.1">
    <property type="nucleotide sequence ID" value="NZ_BAAALK010000002.1"/>
</dbReference>
<dbReference type="EMBL" id="JACCFQ010000001">
    <property type="protein sequence ID" value="NYJ17155.1"/>
    <property type="molecule type" value="Genomic_DNA"/>
</dbReference>
<feature type="domain" description="Histone deacetylase" evidence="2">
    <location>
        <begin position="38"/>
        <end position="326"/>
    </location>
</feature>
<dbReference type="Gene3D" id="3.40.800.20">
    <property type="entry name" value="Histone deacetylase domain"/>
    <property type="match status" value="1"/>
</dbReference>
<sequence length="372" mass="39046">MTSNTGYIWNTLYGWTDTGSGGLLPPSVESLTQPIGHHVAHPDTKRRLHELISASGLIDSLEQIDAQPATEADVLRVHDKAHYDRILAESALPKGGDAGDGVSPFGHGGHQIALLAAGGAIEAVRAVVAGQVSNAYALINPPGHHAERSTGRGFCTFNNGAIAAAYAVEVLGLKRVAIVDWDVHHGNGAQDIFGDSAEVLNISVHQDRCFPSDSGFREERGAGEGHGYTLNVPLPPGGGSGAYDYAFDTVVLPALRAYKPELIIVASGFDASIMDPLARMMMRSEGFRGLARKLMDCAAEVSQGRLVCLQEGGYSPIYVPFCGLAVIEELAGVSTGTADAYTPILGAMGGDALLDHERDAIDLAAALVADIR</sequence>
<evidence type="ECO:0000313" key="3">
    <source>
        <dbReference type="EMBL" id="NYJ17155.1"/>
    </source>
</evidence>
<dbReference type="InterPro" id="IPR000286">
    <property type="entry name" value="HDACs"/>
</dbReference>
<comment type="similarity">
    <text evidence="1">Belongs to the histone deacetylase family.</text>
</comment>
<evidence type="ECO:0000259" key="2">
    <source>
        <dbReference type="Pfam" id="PF00850"/>
    </source>
</evidence>
<dbReference type="Pfam" id="PF00850">
    <property type="entry name" value="Hist_deacetyl"/>
    <property type="match status" value="1"/>
</dbReference>
<dbReference type="GO" id="GO:0004407">
    <property type="term" value="F:histone deacetylase activity"/>
    <property type="evidence" value="ECO:0007669"/>
    <property type="project" value="TreeGrafter"/>
</dbReference>
<evidence type="ECO:0000313" key="4">
    <source>
        <dbReference type="Proteomes" id="UP000560069"/>
    </source>
</evidence>
<dbReference type="InterPro" id="IPR037138">
    <property type="entry name" value="His_deacetylse_dom_sf"/>
</dbReference>
<dbReference type="PANTHER" id="PTHR10625">
    <property type="entry name" value="HISTONE DEACETYLASE HDAC1-RELATED"/>
    <property type="match status" value="1"/>
</dbReference>
<dbReference type="AlphaFoldDB" id="A0A7Z0E9J5"/>